<evidence type="ECO:0000313" key="4">
    <source>
        <dbReference type="Proteomes" id="UP000219252"/>
    </source>
</evidence>
<gene>
    <name evidence="3" type="ORF">SAMN05877842_10449</name>
</gene>
<keyword evidence="1" id="KW-0812">Transmembrane</keyword>
<organism evidence="3 4">
    <name type="scientific">Ureibacillus acetophenoni</name>
    <dbReference type="NCBI Taxonomy" id="614649"/>
    <lineage>
        <taxon>Bacteria</taxon>
        <taxon>Bacillati</taxon>
        <taxon>Bacillota</taxon>
        <taxon>Bacilli</taxon>
        <taxon>Bacillales</taxon>
        <taxon>Caryophanaceae</taxon>
        <taxon>Ureibacillus</taxon>
    </lineage>
</organism>
<feature type="domain" description="VanZ-like" evidence="2">
    <location>
        <begin position="5"/>
        <end position="149"/>
    </location>
</feature>
<keyword evidence="4" id="KW-1185">Reference proteome</keyword>
<sequence>MKKYLILLGVGLAILIIFSNTTYQQQTLIPSLRTLLADKPFYDLLSRIELRYWDTTISVETRGYYHFVEFLIRKSFHFIGFGLLASLFYIVFRKFKMKLAVIYAILTTFALACIDEYRQTFLAGRTGDFHDVMIDTAGAITFVILCKLMIIFREIINNRKIKSYTN</sequence>
<dbReference type="PANTHER" id="PTHR28008">
    <property type="entry name" value="DOMAIN PROTEIN, PUTATIVE (AFU_ORTHOLOGUE AFUA_3G10980)-RELATED"/>
    <property type="match status" value="1"/>
</dbReference>
<protein>
    <submittedName>
        <fullName evidence="3">VanZ like protein</fullName>
    </submittedName>
</protein>
<dbReference type="InterPro" id="IPR016747">
    <property type="entry name" value="Phosphotransbutyrylase"/>
</dbReference>
<proteinExistence type="predicted"/>
<dbReference type="InterPro" id="IPR006976">
    <property type="entry name" value="VanZ-like"/>
</dbReference>
<dbReference type="PIRSF" id="PIRSF019083">
    <property type="entry name" value="UCP019083_VanZ"/>
    <property type="match status" value="1"/>
</dbReference>
<dbReference type="Proteomes" id="UP000219252">
    <property type="component" value="Unassembled WGS sequence"/>
</dbReference>
<dbReference type="AlphaFoldDB" id="A0A285U8C8"/>
<keyword evidence="1" id="KW-0472">Membrane</keyword>
<dbReference type="RefSeq" id="WP_097149055.1">
    <property type="nucleotide sequence ID" value="NZ_OBQC01000004.1"/>
</dbReference>
<feature type="transmembrane region" description="Helical" evidence="1">
    <location>
        <begin position="137"/>
        <end position="156"/>
    </location>
</feature>
<evidence type="ECO:0000259" key="2">
    <source>
        <dbReference type="Pfam" id="PF04892"/>
    </source>
</evidence>
<dbReference type="OrthoDB" id="291892at2"/>
<feature type="transmembrane region" description="Helical" evidence="1">
    <location>
        <begin position="99"/>
        <end position="117"/>
    </location>
</feature>
<dbReference type="Pfam" id="PF04892">
    <property type="entry name" value="VanZ"/>
    <property type="match status" value="1"/>
</dbReference>
<dbReference type="PANTHER" id="PTHR28008:SF1">
    <property type="entry name" value="DOMAIN PROTEIN, PUTATIVE (AFU_ORTHOLOGUE AFUA_3G10980)-RELATED"/>
    <property type="match status" value="1"/>
</dbReference>
<keyword evidence="1" id="KW-1133">Transmembrane helix</keyword>
<evidence type="ECO:0000313" key="3">
    <source>
        <dbReference type="EMBL" id="SOC38190.1"/>
    </source>
</evidence>
<evidence type="ECO:0000256" key="1">
    <source>
        <dbReference type="SAM" id="Phobius"/>
    </source>
</evidence>
<accession>A0A285U8C8</accession>
<feature type="transmembrane region" description="Helical" evidence="1">
    <location>
        <begin position="75"/>
        <end position="92"/>
    </location>
</feature>
<name>A0A285U8C8_9BACL</name>
<dbReference type="NCBIfam" id="NF037970">
    <property type="entry name" value="vanZ_1"/>
    <property type="match status" value="1"/>
</dbReference>
<dbReference type="EMBL" id="OBQC01000004">
    <property type="protein sequence ID" value="SOC38190.1"/>
    <property type="molecule type" value="Genomic_DNA"/>
</dbReference>
<reference evidence="4" key="1">
    <citation type="submission" date="2017-08" db="EMBL/GenBank/DDBJ databases">
        <authorList>
            <person name="Varghese N."/>
            <person name="Submissions S."/>
        </authorList>
    </citation>
    <scope>NUCLEOTIDE SEQUENCE [LARGE SCALE GENOMIC DNA]</scope>
    <source>
        <strain evidence="4">JC23</strain>
    </source>
</reference>